<dbReference type="InterPro" id="IPR013022">
    <property type="entry name" value="Xyl_isomerase-like_TIM-brl"/>
</dbReference>
<keyword evidence="3" id="KW-1185">Reference proteome</keyword>
<dbReference type="InterPro" id="IPR006311">
    <property type="entry name" value="TAT_signal"/>
</dbReference>
<reference evidence="2" key="2">
    <citation type="submission" date="2020-09" db="EMBL/GenBank/DDBJ databases">
        <authorList>
            <person name="Sun Q."/>
            <person name="Zhou Y."/>
        </authorList>
    </citation>
    <scope>NUCLEOTIDE SEQUENCE</scope>
    <source>
        <strain evidence="2">CGMCC 1.12997</strain>
    </source>
</reference>
<organism evidence="2 3">
    <name type="scientific">Edaphobacter dinghuensis</name>
    <dbReference type="NCBI Taxonomy" id="1560005"/>
    <lineage>
        <taxon>Bacteria</taxon>
        <taxon>Pseudomonadati</taxon>
        <taxon>Acidobacteriota</taxon>
        <taxon>Terriglobia</taxon>
        <taxon>Terriglobales</taxon>
        <taxon>Acidobacteriaceae</taxon>
        <taxon>Edaphobacter</taxon>
    </lineage>
</organism>
<dbReference type="EMBL" id="BMGT01000001">
    <property type="protein sequence ID" value="GGG69445.1"/>
    <property type="molecule type" value="Genomic_DNA"/>
</dbReference>
<dbReference type="RefSeq" id="WP_188552943.1">
    <property type="nucleotide sequence ID" value="NZ_BMGT01000001.1"/>
</dbReference>
<dbReference type="SUPFAM" id="SSF51658">
    <property type="entry name" value="Xylose isomerase-like"/>
    <property type="match status" value="1"/>
</dbReference>
<dbReference type="Gene3D" id="3.20.20.150">
    <property type="entry name" value="Divalent-metal-dependent TIM barrel enzymes"/>
    <property type="match status" value="1"/>
</dbReference>
<dbReference type="InterPro" id="IPR036237">
    <property type="entry name" value="Xyl_isomerase-like_sf"/>
</dbReference>
<sequence length="320" mass="35451">MEGFSRRNFLAGAGAAAAACSVRPLFALVPKSPFKIGVISDEISPDFDHACSVISKDFGLQWVELRSMWGKSLHELSDSQLSDAEKILAKYSLRVTDMGSPLFKVDWPDAPKSSFSPKHDFGANDSFKQQGELLDKYMALAKRFKTDKIRCFDFWRLDDVKPHRAAIDDQLKKAAETCGKNGLLLVIENEFECNTATAPEAARILAAIPSRHFGLNWDPANAVMRGELDAFPVGWNLLPKNRILHCHVKNAVKGPDGKIAWSPVDKGFIDWTAQFRDLKNIGYHGAVSLETHWHGAATHEESTRISWAGMKAALQNSGTL</sequence>
<protein>
    <recommendedName>
        <fullName evidence="1">Xylose isomerase-like TIM barrel domain-containing protein</fullName>
    </recommendedName>
</protein>
<dbReference type="Proteomes" id="UP000647241">
    <property type="component" value="Unassembled WGS sequence"/>
</dbReference>
<evidence type="ECO:0000313" key="3">
    <source>
        <dbReference type="Proteomes" id="UP000647241"/>
    </source>
</evidence>
<gene>
    <name evidence="2" type="ORF">GCM10011585_09370</name>
</gene>
<proteinExistence type="predicted"/>
<dbReference type="AlphaFoldDB" id="A0A917M0H5"/>
<accession>A0A917M0H5</accession>
<evidence type="ECO:0000313" key="2">
    <source>
        <dbReference type="EMBL" id="GGG69445.1"/>
    </source>
</evidence>
<comment type="caution">
    <text evidence="2">The sequence shown here is derived from an EMBL/GenBank/DDBJ whole genome shotgun (WGS) entry which is preliminary data.</text>
</comment>
<dbReference type="PROSITE" id="PS51257">
    <property type="entry name" value="PROKAR_LIPOPROTEIN"/>
    <property type="match status" value="1"/>
</dbReference>
<feature type="domain" description="Xylose isomerase-like TIM barrel" evidence="1">
    <location>
        <begin position="56"/>
        <end position="300"/>
    </location>
</feature>
<dbReference type="NCBIfam" id="TIGR01409">
    <property type="entry name" value="TAT_signal_seq"/>
    <property type="match status" value="1"/>
</dbReference>
<dbReference type="PANTHER" id="PTHR12110:SF41">
    <property type="entry name" value="INOSOSE DEHYDRATASE"/>
    <property type="match status" value="1"/>
</dbReference>
<evidence type="ECO:0000259" key="1">
    <source>
        <dbReference type="Pfam" id="PF01261"/>
    </source>
</evidence>
<dbReference type="PROSITE" id="PS51318">
    <property type="entry name" value="TAT"/>
    <property type="match status" value="1"/>
</dbReference>
<name>A0A917M0H5_9BACT</name>
<dbReference type="Pfam" id="PF01261">
    <property type="entry name" value="AP_endonuc_2"/>
    <property type="match status" value="1"/>
</dbReference>
<reference evidence="2" key="1">
    <citation type="journal article" date="2014" name="Int. J. Syst. Evol. Microbiol.">
        <title>Complete genome sequence of Corynebacterium casei LMG S-19264T (=DSM 44701T), isolated from a smear-ripened cheese.</title>
        <authorList>
            <consortium name="US DOE Joint Genome Institute (JGI-PGF)"/>
            <person name="Walter F."/>
            <person name="Albersmeier A."/>
            <person name="Kalinowski J."/>
            <person name="Ruckert C."/>
        </authorList>
    </citation>
    <scope>NUCLEOTIDE SEQUENCE</scope>
    <source>
        <strain evidence="2">CGMCC 1.12997</strain>
    </source>
</reference>
<dbReference type="InterPro" id="IPR019546">
    <property type="entry name" value="TAT_signal_bac_arc"/>
</dbReference>
<dbReference type="PANTHER" id="PTHR12110">
    <property type="entry name" value="HYDROXYPYRUVATE ISOMERASE"/>
    <property type="match status" value="1"/>
</dbReference>
<dbReference type="InterPro" id="IPR050312">
    <property type="entry name" value="IolE/XylAMocC-like"/>
</dbReference>